<dbReference type="EnsemblPlants" id="AVESA.00010b.r2.2DG0385330.1">
    <property type="protein sequence ID" value="AVESA.00010b.r2.2DG0385330.1.CDS"/>
    <property type="gene ID" value="AVESA.00010b.r2.2DG0385330"/>
</dbReference>
<accession>A0ACD5V7I0</accession>
<protein>
    <submittedName>
        <fullName evidence="1">Uncharacterized protein</fullName>
    </submittedName>
</protein>
<reference evidence="1" key="1">
    <citation type="submission" date="2021-05" db="EMBL/GenBank/DDBJ databases">
        <authorList>
            <person name="Scholz U."/>
            <person name="Mascher M."/>
            <person name="Fiebig A."/>
        </authorList>
    </citation>
    <scope>NUCLEOTIDE SEQUENCE [LARGE SCALE GENOMIC DNA]</scope>
</reference>
<sequence>MTDLVAAPSAAPRSSPPASPHHRPHDRVRPSTKSSRVGTSTAAARSGAVAQAYWATAPGNTNPGSLEPPRQIPTPPAARRAATHARSPAVSRTARAEEKTTPPPPYLGRARLHRRPPPAVAMQGREEGGLKGRWATRGDTEYYSNECLINITGIAAPPLVLLLSCSFFIRQFSTSSSSLALSSSDNLALHPGRPKLKPLVSKLVSRENHAATHSCMEQEKSSLLQFLHGLSWDSGLAASWRRGTDCCRWEGITCSPNRTITDVSLAYRGLEGSISPFLGNLTSLLRLNLSGNLLSGGLPPELVQSSSITVLDVSFNRLTGGLSELPSSTPGRPLQVLNISSNLFTGRFPSTTWEVMKSLVVLNASTNSFTGQIPIMPCVSAPSFAVLELSFNQFSGNIPQGLSNCSVLKLLAAGYNNLSGTLPEDLFNVTSLEHLSLPSNWLEGPLSGISKLTNLVALDLGRNEFSGNIPESIGDLKRLEELHLDHNNISGELPSSLINCTNLIIIDLKNNNFSGELTKLNFSSLTKLKNISNNNLEGPIPTTGQLSTFPGSSFEGNPKLCGPMIVNHCGSTESDPVSIVSTKEIGTEVFFAIAFGVFFVVGVLYDQIVLARHFG</sequence>
<keyword evidence="2" id="KW-1185">Reference proteome</keyword>
<proteinExistence type="predicted"/>
<name>A0ACD5V7I0_AVESA</name>
<reference evidence="1" key="2">
    <citation type="submission" date="2025-09" db="UniProtKB">
        <authorList>
            <consortium name="EnsemblPlants"/>
        </authorList>
    </citation>
    <scope>IDENTIFICATION</scope>
</reference>
<evidence type="ECO:0000313" key="2">
    <source>
        <dbReference type="Proteomes" id="UP001732700"/>
    </source>
</evidence>
<evidence type="ECO:0000313" key="1">
    <source>
        <dbReference type="EnsemblPlants" id="AVESA.00010b.r2.2DG0385330.1.CDS"/>
    </source>
</evidence>
<organism evidence="1 2">
    <name type="scientific">Avena sativa</name>
    <name type="common">Oat</name>
    <dbReference type="NCBI Taxonomy" id="4498"/>
    <lineage>
        <taxon>Eukaryota</taxon>
        <taxon>Viridiplantae</taxon>
        <taxon>Streptophyta</taxon>
        <taxon>Embryophyta</taxon>
        <taxon>Tracheophyta</taxon>
        <taxon>Spermatophyta</taxon>
        <taxon>Magnoliopsida</taxon>
        <taxon>Liliopsida</taxon>
        <taxon>Poales</taxon>
        <taxon>Poaceae</taxon>
        <taxon>BOP clade</taxon>
        <taxon>Pooideae</taxon>
        <taxon>Poodae</taxon>
        <taxon>Poeae</taxon>
        <taxon>Poeae Chloroplast Group 1 (Aveneae type)</taxon>
        <taxon>Aveninae</taxon>
        <taxon>Avena</taxon>
    </lineage>
</organism>
<dbReference type="Proteomes" id="UP001732700">
    <property type="component" value="Chromosome 2D"/>
</dbReference>